<keyword evidence="1" id="KW-0732">Signal</keyword>
<evidence type="ECO:0000313" key="3">
    <source>
        <dbReference type="Proteomes" id="UP000474967"/>
    </source>
</evidence>
<dbReference type="PANTHER" id="PTHR30032">
    <property type="entry name" value="N-ACETYLMURAMOYL-L-ALANINE AMIDASE-RELATED"/>
    <property type="match status" value="1"/>
</dbReference>
<feature type="signal peptide" evidence="1">
    <location>
        <begin position="1"/>
        <end position="29"/>
    </location>
</feature>
<comment type="caution">
    <text evidence="2">The sequence shown here is derived from an EMBL/GenBank/DDBJ whole genome shotgun (WGS) entry which is preliminary data.</text>
</comment>
<dbReference type="EMBL" id="JAAGWY010000003">
    <property type="protein sequence ID" value="NEN06999.1"/>
    <property type="molecule type" value="Genomic_DNA"/>
</dbReference>
<dbReference type="Pfam" id="PF04122">
    <property type="entry name" value="CW_binding_2"/>
    <property type="match status" value="3"/>
</dbReference>
<accession>A0A6L9XZZ9</accession>
<sequence>MKTTAGRARRTLIASIVALVLAGSSVVSATAASATTALDNPVNPAALAVGDLISDATFFAGTSMDATAVQSFLTGKVATCKGTTPACLKTYRQTTQTRAADPMCSAYTGATLETAAAIIAKVGAACGISPKVLITLIQKETGLVTSVQPTQALYDRATGYACPDDGTGNCDPAYTGFYNQVYWAAWQFKRYGNPPGTSNYFTDYPVGKVSQVRFNLDPACGSGPVAIWNKATAALYYYTPYQPNAASIAAYPSEGNTCSAYGNRNFWGIYTQWFGNPTAGSTPTVTRSAGSDRYATAVAVSAAAYPTASTPVAAVYIASGADFPDALGAAPVAALSSRQGPLLLVAPTAIPASVVNELKRLKPTTIYIAGGVGAVSAAVAKQLASYSSSVVRLAGVDRFDTSRVIARSAFASASTAYIATGFNYPDALSAGAAAGAHGSPVILVNGGSKSVDAATRKLLTDLGVTKVKIVGGTGAVSAAYAQSLGSFVTTQRLSGPDRYQTSVAVNVDAFPGATSKTYFATGLSFPDALAGAAAAGAAASPLYVVKAGCVAPAAAESALATHPGFTLLGGSSVLGAGVAKLTVCP</sequence>
<keyword evidence="3" id="KW-1185">Reference proteome</keyword>
<evidence type="ECO:0000313" key="2">
    <source>
        <dbReference type="EMBL" id="NEN06999.1"/>
    </source>
</evidence>
<dbReference type="Gene3D" id="3.40.50.12090">
    <property type="match status" value="2"/>
</dbReference>
<protein>
    <submittedName>
        <fullName evidence="2">Cell wall-binding repeat-containing protein</fullName>
    </submittedName>
</protein>
<dbReference type="Proteomes" id="UP000474967">
    <property type="component" value="Unassembled WGS sequence"/>
</dbReference>
<reference evidence="2 3" key="1">
    <citation type="journal article" date="2014" name="J. Microbiol.">
        <title>Diaminobutyricibacter tongyongensis gen. nov., sp. nov. and Homoserinibacter gongjuensis gen. nov., sp. nov. belong to the family Microbacteriaceae.</title>
        <authorList>
            <person name="Kim S.J."/>
            <person name="Ahn J.H."/>
            <person name="Weon H.Y."/>
            <person name="Hamada M."/>
            <person name="Suzuki K."/>
            <person name="Kwon S.W."/>
        </authorList>
    </citation>
    <scope>NUCLEOTIDE SEQUENCE [LARGE SCALE GENOMIC DNA]</scope>
    <source>
        <strain evidence="2 3">NBRC 108724</strain>
    </source>
</reference>
<dbReference type="AlphaFoldDB" id="A0A6L9XZZ9"/>
<dbReference type="PANTHER" id="PTHR30032:SF8">
    <property type="entry name" value="GERMINATION-SPECIFIC N-ACETYLMURAMOYL-L-ALANINE AMIDASE"/>
    <property type="match status" value="1"/>
</dbReference>
<dbReference type="InterPro" id="IPR051922">
    <property type="entry name" value="Bact_Sporulation_Assoc"/>
</dbReference>
<evidence type="ECO:0000256" key="1">
    <source>
        <dbReference type="SAM" id="SignalP"/>
    </source>
</evidence>
<organism evidence="2 3">
    <name type="scientific">Leifsonia tongyongensis</name>
    <dbReference type="NCBI Taxonomy" id="1268043"/>
    <lineage>
        <taxon>Bacteria</taxon>
        <taxon>Bacillati</taxon>
        <taxon>Actinomycetota</taxon>
        <taxon>Actinomycetes</taxon>
        <taxon>Micrococcales</taxon>
        <taxon>Microbacteriaceae</taxon>
        <taxon>Leifsonia</taxon>
    </lineage>
</organism>
<proteinExistence type="predicted"/>
<name>A0A6L9XZZ9_9MICO</name>
<dbReference type="RefSeq" id="WP_163290460.1">
    <property type="nucleotide sequence ID" value="NZ_JAAGWY010000003.1"/>
</dbReference>
<feature type="chain" id="PRO_5039716941" evidence="1">
    <location>
        <begin position="30"/>
        <end position="585"/>
    </location>
</feature>
<dbReference type="InterPro" id="IPR007253">
    <property type="entry name" value="Cell_wall-bd_2"/>
</dbReference>
<gene>
    <name evidence="2" type="ORF">G3T36_14130</name>
</gene>